<keyword evidence="1" id="KW-0732">Signal</keyword>
<protein>
    <submittedName>
        <fullName evidence="3">FG-GAP repeat domain-containing protein</fullName>
    </submittedName>
</protein>
<evidence type="ECO:0000313" key="4">
    <source>
        <dbReference type="Proteomes" id="UP001596915"/>
    </source>
</evidence>
<dbReference type="InterPro" id="IPR028994">
    <property type="entry name" value="Integrin_alpha_N"/>
</dbReference>
<reference evidence="4" key="1">
    <citation type="journal article" date="2019" name="Int. J. Syst. Evol. Microbiol.">
        <title>The Global Catalogue of Microorganisms (GCM) 10K type strain sequencing project: providing services to taxonomists for standard genome sequencing and annotation.</title>
        <authorList>
            <consortium name="The Broad Institute Genomics Platform"/>
            <consortium name="The Broad Institute Genome Sequencing Center for Infectious Disease"/>
            <person name="Wu L."/>
            <person name="Ma J."/>
        </authorList>
    </citation>
    <scope>NUCLEOTIDE SEQUENCE [LARGE SCALE GENOMIC DNA]</scope>
    <source>
        <strain evidence="4">JCM 12607</strain>
    </source>
</reference>
<gene>
    <name evidence="3" type="ORF">ACFQ2K_48390</name>
</gene>
<dbReference type="Proteomes" id="UP001596915">
    <property type="component" value="Unassembled WGS sequence"/>
</dbReference>
<organism evidence="3 4">
    <name type="scientific">Streptomyces sanglieri</name>
    <dbReference type="NCBI Taxonomy" id="193460"/>
    <lineage>
        <taxon>Bacteria</taxon>
        <taxon>Bacillati</taxon>
        <taxon>Actinomycetota</taxon>
        <taxon>Actinomycetes</taxon>
        <taxon>Kitasatosporales</taxon>
        <taxon>Streptomycetaceae</taxon>
        <taxon>Streptomyces</taxon>
    </lineage>
</organism>
<dbReference type="Gene3D" id="2.130.10.130">
    <property type="entry name" value="Integrin alpha, N-terminal"/>
    <property type="match status" value="1"/>
</dbReference>
<feature type="region of interest" description="Disordered" evidence="2">
    <location>
        <begin position="1"/>
        <end position="65"/>
    </location>
</feature>
<evidence type="ECO:0000256" key="1">
    <source>
        <dbReference type="ARBA" id="ARBA00022729"/>
    </source>
</evidence>
<name>A0ABW2X634_9ACTN</name>
<evidence type="ECO:0000313" key="3">
    <source>
        <dbReference type="EMBL" id="MFD0629279.1"/>
    </source>
</evidence>
<dbReference type="PANTHER" id="PTHR46580">
    <property type="entry name" value="SENSOR KINASE-RELATED"/>
    <property type="match status" value="1"/>
</dbReference>
<proteinExistence type="predicted"/>
<dbReference type="SUPFAM" id="SSF69318">
    <property type="entry name" value="Integrin alpha N-terminal domain"/>
    <property type="match status" value="1"/>
</dbReference>
<comment type="caution">
    <text evidence="3">The sequence shown here is derived from an EMBL/GenBank/DDBJ whole genome shotgun (WGS) entry which is preliminary data.</text>
</comment>
<sequence length="229" mass="23135">MPRTGVGTVVRPAWPPAQPFGGGPSPTPHAETTCIHPGPDRGSRLRGPAADPDTAGAHADFDGDGKEDLVITDTSATVNGKYAAGYAAVVHGSAAGPDTRRHQVITQDSLGLGKAGTGGRLGSGAISADLDGDGRSDLITQAGSNTVFVVWGGKKKLSGAAKLSGATPVAGDFDGDGHADLVTSRSADPKATIRFGPFTRTGKPVRTKTLDLTPDNPSYYTPGPPVSAT</sequence>
<keyword evidence="4" id="KW-1185">Reference proteome</keyword>
<dbReference type="Pfam" id="PF13517">
    <property type="entry name" value="FG-GAP_3"/>
    <property type="match status" value="1"/>
</dbReference>
<feature type="region of interest" description="Disordered" evidence="2">
    <location>
        <begin position="192"/>
        <end position="229"/>
    </location>
</feature>
<accession>A0ABW2X634</accession>
<dbReference type="EMBL" id="JBHTGL010000008">
    <property type="protein sequence ID" value="MFD0629279.1"/>
    <property type="molecule type" value="Genomic_DNA"/>
</dbReference>
<evidence type="ECO:0000256" key="2">
    <source>
        <dbReference type="SAM" id="MobiDB-lite"/>
    </source>
</evidence>
<dbReference type="InterPro" id="IPR013517">
    <property type="entry name" value="FG-GAP"/>
</dbReference>